<name>A0A0V0GW76_SOLCH</name>
<accession>A0A0V0GW76</accession>
<dbReference type="AlphaFoldDB" id="A0A0V0GW76"/>
<organism evidence="1">
    <name type="scientific">Solanum chacoense</name>
    <name type="common">Chaco potato</name>
    <dbReference type="NCBI Taxonomy" id="4108"/>
    <lineage>
        <taxon>Eukaryota</taxon>
        <taxon>Viridiplantae</taxon>
        <taxon>Streptophyta</taxon>
        <taxon>Embryophyta</taxon>
        <taxon>Tracheophyta</taxon>
        <taxon>Spermatophyta</taxon>
        <taxon>Magnoliopsida</taxon>
        <taxon>eudicotyledons</taxon>
        <taxon>Gunneridae</taxon>
        <taxon>Pentapetalae</taxon>
        <taxon>asterids</taxon>
        <taxon>lamiids</taxon>
        <taxon>Solanales</taxon>
        <taxon>Solanaceae</taxon>
        <taxon>Solanoideae</taxon>
        <taxon>Solaneae</taxon>
        <taxon>Solanum</taxon>
    </lineage>
</organism>
<proteinExistence type="predicted"/>
<evidence type="ECO:0000313" key="1">
    <source>
        <dbReference type="EMBL" id="JAP11993.1"/>
    </source>
</evidence>
<protein>
    <submittedName>
        <fullName evidence="1">Putative ovule protein</fullName>
    </submittedName>
</protein>
<dbReference type="EMBL" id="GEDG01030327">
    <property type="protein sequence ID" value="JAP11993.1"/>
    <property type="molecule type" value="Transcribed_RNA"/>
</dbReference>
<sequence length="116" mass="13553">MHHDFSHSYIHKYIFLCIHPLYNSITSSDYWLTIPREKLRPLQSGPFTGSYCLLQQIINSYYQTCFKNGFLLCISLLRLKMKLAVNLSSSQLPPRSRCWSCCHITHVDILCSATMY</sequence>
<reference evidence="1" key="1">
    <citation type="submission" date="2015-12" db="EMBL/GenBank/DDBJ databases">
        <title>Gene expression during late stages of embryo sac development: a critical building block for successful pollen-pistil interactions.</title>
        <authorList>
            <person name="Liu Y."/>
            <person name="Joly V."/>
            <person name="Sabar M."/>
            <person name="Matton D.P."/>
        </authorList>
    </citation>
    <scope>NUCLEOTIDE SEQUENCE</scope>
</reference>